<feature type="transmembrane region" description="Helical" evidence="20">
    <location>
        <begin position="778"/>
        <end position="801"/>
    </location>
</feature>
<dbReference type="PANTHER" id="PTHR31517:SF51">
    <property type="entry name" value="PEROXIDASE 55"/>
    <property type="match status" value="1"/>
</dbReference>
<dbReference type="PROSITE" id="PS51925">
    <property type="entry name" value="SWIB_MDM2"/>
    <property type="match status" value="1"/>
</dbReference>
<dbReference type="InterPro" id="IPR003591">
    <property type="entry name" value="Leu-rich_rpt_typical-subtyp"/>
</dbReference>
<feature type="signal peptide" evidence="21">
    <location>
        <begin position="1"/>
        <end position="23"/>
    </location>
</feature>
<comment type="similarity">
    <text evidence="6">Belongs to the peroxidase family. Ascorbate peroxidase subfamily.</text>
</comment>
<evidence type="ECO:0000256" key="8">
    <source>
        <dbReference type="ARBA" id="ARBA00022559"/>
    </source>
</evidence>
<dbReference type="SUPFAM" id="SSF53474">
    <property type="entry name" value="alpha/beta-Hydrolases"/>
    <property type="match status" value="1"/>
</dbReference>
<comment type="function">
    <text evidence="4">Removal of H(2)O(2), oxidation of toxic reductants, biosynthesis and degradation of lignin, suberization, auxin catabolism, response to environmental stresses such as wounding, pathogen attack and oxidative stress. These functions might be dependent on each isozyme/isoform in each plant tissue.</text>
</comment>
<dbReference type="InterPro" id="IPR001611">
    <property type="entry name" value="Leu-rich_rpt"/>
</dbReference>
<sequence>MIHSKVSPLLFLSWLLLLQTTHQLQNSQTQVLYQLRKHLEFPKALESWGSYYGDLCQISATPHMSISCEGNSITELKVMGDKLLKPFGEFDGASLPNRTLSEAFLIDSFATTLTRLTSLRVLSLVSLGIFGELPGKIHRLYSLESLDLSSNYLFGSVPPDVSRLVKLQSLMLDGNYFNGSVPDALASLTNLTVLSLKNNRFNGQFPSSVCRTGRLTNLALSHNEISGELPDLSKLEHLHMLDLRENRFDSELPMLPKRLVTVLLSKNSFSGEIPRHFSGLSQLQHLDLSFNHLTGTPPRFLFSLPSISYLDLASNKLGGKLPLNLTCGGKLGFVDLSNNRLVGTPPPCLAGSSGERVVRLGGNCLSINSSHDQHREFLCEEAERKQLQGRKIETLIAMISGAVLVLALVALGLVLLCVKRSCCCCSRGKSVPKTRLKILTDNSHTSLSSEVLASARLISQTAKLVAQGVPSCRSFSFEELKEATEGFHSSRFLGEGSLGKLYRGTLENGSFITVRCLVLSKKFSSQSIRGHLDWMSKLNHPHLLTFLGHCTQTSGEHDPAATILYLVYEYIPNGTYRAHLSESCSEKILTWPDRLAILIEIAKAVHFLHTGVMPGSFNNQLKTNNILLDEHKIAKLSDYGVSAIIEENEKLETKSEPHNKSKKIAKREDDVYNFGFILLESLIGPLPTTKGEAFILNEMTSFESQDGRQKIVSPTVLTTSSQESLAIAISIANKCVLLEPSARPSFEDVLWNLQYAAQMQSAADAERKSDTFINDTPSIAGSVMALSGSILSALIFFALFINPLEARVPFDRLARKQPQRTAAEGICASSVRIFGYKCEEHDVVTQDGYILNMQRIPEGRAGAGDMSRRQPVLIQHGILVDGMSWLFNPADQNLPLILADQGFDVWMGNTRGTRFSRRHKYLSPNQPAFWNWTWDELVSYDLPAMFDHIHGLTGQKIHYLGHSLGTLIGFASFSEKGLVDKLRSAAMLSPIAYLSHMTTVLGDIAAKSFLAEATAIIGVAEFNPKSGLVGNFIKIICRQAGIDCYDLISVITGKNCCLNASTIDLFLANEPQSTSTKNMIHLSQTVRDKVLRKYNYGSSNYNMKHYGQALPPAYNISAIPHDLPLFFSYGGLDSLADVNDVKFLIDQFKFHDVDKIEVQFVKEYAHADFIMGVTAKDVVYNQVATFFKQFSKAPMSANNNNPQKPQQGSAPSPFGGNPGMASASVPGNQGFTQPHMAPNFPAQFQFSQAQAMAHAQAQAQSKAQAQFQAQMQAGMTMNQGQGSQGIGGVLGSSSPSMTPGSLNMKRFQQRPPMRPPSGFPASNSTVSPMRTMELTPAARKKKMKLPEKSLQERVAAILPESALYTQLLEFESRVDAALSRKKVDIQEALKNPPCTQKTLRIYVFNSFANQNNTIPGNPNADPPTWTLKIVGRILEDGVDPDQPGFVQQANPSHPKFSSFFKKVIVNLDQRLYPENSAITWESARSPAPQEGFEIKRKGNQEFAATIRLEMNYVPEKFKLSTALMDVLGIEVETRPRIISAIWHYVKARKLQNPNDPSFFNCDAALHKVFGEEKVKFTMVSQKISHHLSPPPPIHLEHKIKLSGNNPAISACYDVLVDVPFPIQRDLNNLLANAEKNKEIEACDEAICAAIRKIHEHRRRRAFFLGFSQSPVEFINALIESQSKDLKVVAGEASRNAEKERRADFFNQPWVEDAVIRYLNRKPAAGNEGPGTWSNLRDRIERLYTVSHSRKHMMLWFLVGMLFFCMVPESNAQLSENFYASTCPNVELIVRQAVTTKYQQTPITAPGTLRMFFHDCFVGGCDASVLIASDNGDAEKDAHDNISLAGDGFDTVAKAKLAVEAQCPGLVSCADILALAARDVVVLAGGPGFKVELGRRDGLVSHASSVDGKLPGPELDVTGLVNLFASNGLSITDMIALSGAHTLGFSHCDRFAHRLYNFSALMPVDPTLDPAYAQQLMQTCPRVGSEPNVVSTLDATTPDVFDNAYFQNLVARKGLLTSDQVLFNDFRSQATVVRFANNAEDFNSAFTSAMRKLGRVGVKVGKQGEIRKDCSAFN</sequence>
<evidence type="ECO:0000256" key="14">
    <source>
        <dbReference type="ARBA" id="ARBA00022989"/>
    </source>
</evidence>
<keyword evidence="26" id="KW-1185">Reference proteome</keyword>
<dbReference type="Pfam" id="PF00141">
    <property type="entry name" value="peroxidase"/>
    <property type="match status" value="1"/>
</dbReference>
<dbReference type="Gene3D" id="1.10.520.10">
    <property type="match status" value="1"/>
</dbReference>
<dbReference type="Gene3D" id="1.10.510.10">
    <property type="entry name" value="Transferase(Phosphotransferase) domain 1"/>
    <property type="match status" value="1"/>
</dbReference>
<evidence type="ECO:0000256" key="9">
    <source>
        <dbReference type="ARBA" id="ARBA00022614"/>
    </source>
</evidence>
<evidence type="ECO:0000256" key="11">
    <source>
        <dbReference type="ARBA" id="ARBA00022692"/>
    </source>
</evidence>
<feature type="compositionally biased region" description="Polar residues" evidence="19">
    <location>
        <begin position="1196"/>
        <end position="1210"/>
    </location>
</feature>
<feature type="domain" description="Plant heme peroxidase family profile" evidence="23">
    <location>
        <begin position="1772"/>
        <end position="2073"/>
    </location>
</feature>
<keyword evidence="14 20" id="KW-1133">Transmembrane helix</keyword>
<dbReference type="InterPro" id="IPR000719">
    <property type="entry name" value="Prot_kinase_dom"/>
</dbReference>
<evidence type="ECO:0000256" key="17">
    <source>
        <dbReference type="ARBA" id="ARBA00023136"/>
    </source>
</evidence>
<organism evidence="25 26">
    <name type="scientific">Brassica rapa subsp. trilocularis</name>
    <dbReference type="NCBI Taxonomy" id="1813537"/>
    <lineage>
        <taxon>Eukaryota</taxon>
        <taxon>Viridiplantae</taxon>
        <taxon>Streptophyta</taxon>
        <taxon>Embryophyta</taxon>
        <taxon>Tracheophyta</taxon>
        <taxon>Spermatophyta</taxon>
        <taxon>Magnoliopsida</taxon>
        <taxon>eudicotyledons</taxon>
        <taxon>Gunneridae</taxon>
        <taxon>Pentapetalae</taxon>
        <taxon>rosids</taxon>
        <taxon>malvids</taxon>
        <taxon>Brassicales</taxon>
        <taxon>Brassicaceae</taxon>
        <taxon>Brassiceae</taxon>
        <taxon>Brassica</taxon>
    </lineage>
</organism>
<dbReference type="PROSITE" id="PS50011">
    <property type="entry name" value="PROTEIN_KINASE_DOM"/>
    <property type="match status" value="1"/>
</dbReference>
<dbReference type="InterPro" id="IPR001245">
    <property type="entry name" value="Ser-Thr/Tyr_kinase_cat_dom"/>
</dbReference>
<proteinExistence type="inferred from homology"/>
<evidence type="ECO:0000256" key="6">
    <source>
        <dbReference type="ARBA" id="ARBA00006873"/>
    </source>
</evidence>
<keyword evidence="8" id="KW-0575">Peroxidase</keyword>
<dbReference type="PROSITE" id="PS51450">
    <property type="entry name" value="LRR"/>
    <property type="match status" value="1"/>
</dbReference>
<dbReference type="InterPro" id="IPR002016">
    <property type="entry name" value="Haem_peroxidase"/>
</dbReference>
<feature type="region of interest" description="Disordered" evidence="19">
    <location>
        <begin position="1276"/>
        <end position="1327"/>
    </location>
</feature>
<evidence type="ECO:0000256" key="1">
    <source>
        <dbReference type="ARBA" id="ARBA00000189"/>
    </source>
</evidence>
<evidence type="ECO:0000256" key="20">
    <source>
        <dbReference type="SAM" id="Phobius"/>
    </source>
</evidence>
<evidence type="ECO:0000259" key="22">
    <source>
        <dbReference type="PROSITE" id="PS50011"/>
    </source>
</evidence>
<evidence type="ECO:0000256" key="12">
    <source>
        <dbReference type="ARBA" id="ARBA00022723"/>
    </source>
</evidence>
<evidence type="ECO:0000256" key="4">
    <source>
        <dbReference type="ARBA" id="ARBA00002322"/>
    </source>
</evidence>
<dbReference type="InterPro" id="IPR011009">
    <property type="entry name" value="Kinase-like_dom_sf"/>
</dbReference>
<dbReference type="InterPro" id="IPR033905">
    <property type="entry name" value="Secretory_peroxidase"/>
</dbReference>
<dbReference type="Pfam" id="PF02201">
    <property type="entry name" value="SWIB"/>
    <property type="match status" value="1"/>
</dbReference>
<dbReference type="SUPFAM" id="SSF47592">
    <property type="entry name" value="SWIB/MDM2 domain"/>
    <property type="match status" value="1"/>
</dbReference>
<dbReference type="InterPro" id="IPR032675">
    <property type="entry name" value="LRR_dom_sf"/>
</dbReference>
<dbReference type="InterPro" id="IPR019793">
    <property type="entry name" value="Peroxidases_heam-ligand_BS"/>
</dbReference>
<dbReference type="PRINTS" id="PR00461">
    <property type="entry name" value="PLPEROXIDASE"/>
</dbReference>
<dbReference type="CDD" id="cd10568">
    <property type="entry name" value="SWIB_like"/>
    <property type="match status" value="1"/>
</dbReference>
<evidence type="ECO:0000259" key="24">
    <source>
        <dbReference type="PROSITE" id="PS51925"/>
    </source>
</evidence>
<keyword evidence="11 20" id="KW-0812">Transmembrane</keyword>
<keyword evidence="18" id="KW-1015">Disulfide bond</keyword>
<keyword evidence="12" id="KW-0479">Metal-binding</keyword>
<dbReference type="InterPro" id="IPR006693">
    <property type="entry name" value="AB_hydrolase_lipase"/>
</dbReference>
<keyword evidence="13" id="KW-0677">Repeat</keyword>
<dbReference type="InterPro" id="IPR019794">
    <property type="entry name" value="Peroxidases_AS"/>
</dbReference>
<keyword evidence="10" id="KW-0349">Heme</keyword>
<dbReference type="Gene3D" id="1.10.245.10">
    <property type="entry name" value="SWIB/MDM2 domain"/>
    <property type="match status" value="1"/>
</dbReference>
<evidence type="ECO:0000256" key="15">
    <source>
        <dbReference type="ARBA" id="ARBA00023002"/>
    </source>
</evidence>
<dbReference type="Gene3D" id="3.40.50.1820">
    <property type="entry name" value="alpha/beta hydrolase"/>
    <property type="match status" value="1"/>
</dbReference>
<dbReference type="InterPro" id="IPR000823">
    <property type="entry name" value="Peroxidase_pln"/>
</dbReference>
<dbReference type="Gene3D" id="1.10.420.10">
    <property type="entry name" value="Peroxidase, domain 2"/>
    <property type="match status" value="1"/>
</dbReference>
<evidence type="ECO:0000256" key="5">
    <source>
        <dbReference type="ARBA" id="ARBA00004370"/>
    </source>
</evidence>
<name>A0ABQ7KQW3_BRACM</name>
<evidence type="ECO:0000256" key="10">
    <source>
        <dbReference type="ARBA" id="ARBA00022617"/>
    </source>
</evidence>
<dbReference type="SUPFAM" id="SSF48113">
    <property type="entry name" value="Heme-dependent peroxidases"/>
    <property type="match status" value="1"/>
</dbReference>
<feature type="region of interest" description="Disordered" evidence="19">
    <location>
        <begin position="1195"/>
        <end position="1239"/>
    </location>
</feature>
<dbReference type="SUPFAM" id="SSF56112">
    <property type="entry name" value="Protein kinase-like (PK-like)"/>
    <property type="match status" value="1"/>
</dbReference>
<evidence type="ECO:0000256" key="2">
    <source>
        <dbReference type="ARBA" id="ARBA00001913"/>
    </source>
</evidence>
<evidence type="ECO:0000313" key="25">
    <source>
        <dbReference type="EMBL" id="KAG5376868.1"/>
    </source>
</evidence>
<dbReference type="CDD" id="cd00693">
    <property type="entry name" value="secretory_peroxidase"/>
    <property type="match status" value="1"/>
</dbReference>
<dbReference type="PROSITE" id="PS00435">
    <property type="entry name" value="PEROXIDASE_1"/>
    <property type="match status" value="1"/>
</dbReference>
<evidence type="ECO:0000256" key="18">
    <source>
        <dbReference type="ARBA" id="ARBA00023157"/>
    </source>
</evidence>
<comment type="cofactor">
    <cofactor evidence="2">
        <name>Ca(2+)</name>
        <dbReference type="ChEBI" id="CHEBI:29108"/>
    </cofactor>
</comment>
<dbReference type="EC" id="1.11.1.7" evidence="7"/>
<dbReference type="SUPFAM" id="SSF52058">
    <property type="entry name" value="L domain-like"/>
    <property type="match status" value="1"/>
</dbReference>
<evidence type="ECO:0000256" key="7">
    <source>
        <dbReference type="ARBA" id="ARBA00012313"/>
    </source>
</evidence>
<feature type="domain" description="DM2" evidence="24">
    <location>
        <begin position="1512"/>
        <end position="1589"/>
    </location>
</feature>
<evidence type="ECO:0000256" key="21">
    <source>
        <dbReference type="SAM" id="SignalP"/>
    </source>
</evidence>
<dbReference type="Proteomes" id="UP000823674">
    <property type="component" value="Chromosome A10"/>
</dbReference>
<reference evidence="25 26" key="1">
    <citation type="submission" date="2021-03" db="EMBL/GenBank/DDBJ databases">
        <authorList>
            <person name="King G.J."/>
            <person name="Bancroft I."/>
            <person name="Baten A."/>
            <person name="Bloomfield J."/>
            <person name="Borpatragohain P."/>
            <person name="He Z."/>
            <person name="Irish N."/>
            <person name="Irwin J."/>
            <person name="Liu K."/>
            <person name="Mauleon R.P."/>
            <person name="Moore J."/>
            <person name="Morris R."/>
            <person name="Ostergaard L."/>
            <person name="Wang B."/>
            <person name="Wells R."/>
        </authorList>
    </citation>
    <scope>NUCLEOTIDE SEQUENCE [LARGE SCALE GENOMIC DNA]</scope>
    <source>
        <strain evidence="25">R-o-18</strain>
        <tissue evidence="25">Leaf</tissue>
    </source>
</reference>
<comment type="catalytic activity">
    <reaction evidence="1">
        <text>2 a phenolic donor + H2O2 = 2 a phenolic radical donor + 2 H2O</text>
        <dbReference type="Rhea" id="RHEA:56136"/>
        <dbReference type="ChEBI" id="CHEBI:15377"/>
        <dbReference type="ChEBI" id="CHEBI:16240"/>
        <dbReference type="ChEBI" id="CHEBI:139520"/>
        <dbReference type="ChEBI" id="CHEBI:139521"/>
        <dbReference type="EC" id="1.11.1.7"/>
    </reaction>
</comment>
<dbReference type="PANTHER" id="PTHR31517">
    <property type="match status" value="1"/>
</dbReference>
<feature type="transmembrane region" description="Helical" evidence="20">
    <location>
        <begin position="395"/>
        <end position="418"/>
    </location>
</feature>
<dbReference type="SMART" id="SM00369">
    <property type="entry name" value="LRR_TYP"/>
    <property type="match status" value="4"/>
</dbReference>
<keyword evidence="17 20" id="KW-0472">Membrane</keyword>
<evidence type="ECO:0000256" key="19">
    <source>
        <dbReference type="SAM" id="MobiDB-lite"/>
    </source>
</evidence>
<dbReference type="InterPro" id="IPR036885">
    <property type="entry name" value="SWIB_MDM2_dom_sf"/>
</dbReference>
<comment type="caution">
    <text evidence="25">The sequence shown here is derived from an EMBL/GenBank/DDBJ whole genome shotgun (WGS) entry which is preliminary data.</text>
</comment>
<evidence type="ECO:0000256" key="16">
    <source>
        <dbReference type="ARBA" id="ARBA00023004"/>
    </source>
</evidence>
<dbReference type="SMART" id="SM00151">
    <property type="entry name" value="SWIB"/>
    <property type="match status" value="1"/>
</dbReference>
<dbReference type="InterPro" id="IPR055414">
    <property type="entry name" value="LRR_R13L4/SHOC2-like"/>
</dbReference>
<accession>A0ABQ7KQW3</accession>
<keyword evidence="21" id="KW-0732">Signal</keyword>
<gene>
    <name evidence="25" type="primary">A10p031160.1_BraROA</name>
    <name evidence="25" type="ORF">IGI04_041464</name>
</gene>
<dbReference type="InterPro" id="IPR029058">
    <property type="entry name" value="AB_hydrolase_fold"/>
</dbReference>
<protein>
    <recommendedName>
        <fullName evidence="7">peroxidase</fullName>
        <ecNumber evidence="7">1.11.1.7</ecNumber>
    </recommendedName>
</protein>
<dbReference type="InterPro" id="IPR003121">
    <property type="entry name" value="SWIB_MDM2_domain"/>
</dbReference>
<dbReference type="PROSITE" id="PS00436">
    <property type="entry name" value="PEROXIDASE_2"/>
    <property type="match status" value="1"/>
</dbReference>
<keyword evidence="15" id="KW-0560">Oxidoreductase</keyword>
<keyword evidence="9" id="KW-0433">Leucine-rich repeat</keyword>
<keyword evidence="16" id="KW-0408">Iron</keyword>
<dbReference type="Gene3D" id="3.80.10.10">
    <property type="entry name" value="Ribonuclease Inhibitor"/>
    <property type="match status" value="3"/>
</dbReference>
<comment type="cofactor">
    <cofactor evidence="3">
        <name>heme b</name>
        <dbReference type="ChEBI" id="CHEBI:60344"/>
    </cofactor>
</comment>
<feature type="chain" id="PRO_5046574143" description="peroxidase" evidence="21">
    <location>
        <begin position="24"/>
        <end position="2073"/>
    </location>
</feature>
<evidence type="ECO:0000256" key="3">
    <source>
        <dbReference type="ARBA" id="ARBA00001970"/>
    </source>
</evidence>
<dbReference type="PRINTS" id="PR00458">
    <property type="entry name" value="PEROXIDASE"/>
</dbReference>
<dbReference type="EMBL" id="JADBGQ010000010">
    <property type="protein sequence ID" value="KAG5376868.1"/>
    <property type="molecule type" value="Genomic_DNA"/>
</dbReference>
<evidence type="ECO:0000256" key="13">
    <source>
        <dbReference type="ARBA" id="ARBA00022737"/>
    </source>
</evidence>
<feature type="domain" description="Protein kinase" evidence="22">
    <location>
        <begin position="487"/>
        <end position="756"/>
    </location>
</feature>
<evidence type="ECO:0000313" key="26">
    <source>
        <dbReference type="Proteomes" id="UP000823674"/>
    </source>
</evidence>
<comment type="subcellular location">
    <subcellularLocation>
        <location evidence="5">Membrane</location>
    </subcellularLocation>
</comment>
<dbReference type="Pfam" id="PF23598">
    <property type="entry name" value="LRR_14"/>
    <property type="match status" value="1"/>
</dbReference>
<dbReference type="Gene3D" id="3.30.200.20">
    <property type="entry name" value="Phosphorylase Kinase, domain 1"/>
    <property type="match status" value="1"/>
</dbReference>
<dbReference type="Pfam" id="PF07714">
    <property type="entry name" value="PK_Tyr_Ser-Thr"/>
    <property type="match status" value="1"/>
</dbReference>
<evidence type="ECO:0000259" key="23">
    <source>
        <dbReference type="PROSITE" id="PS50873"/>
    </source>
</evidence>
<dbReference type="PROSITE" id="PS50873">
    <property type="entry name" value="PEROXIDASE_4"/>
    <property type="match status" value="1"/>
</dbReference>
<dbReference type="InterPro" id="IPR010255">
    <property type="entry name" value="Haem_peroxidase_sf"/>
</dbReference>
<dbReference type="Pfam" id="PF04083">
    <property type="entry name" value="Abhydro_lipase"/>
    <property type="match status" value="1"/>
</dbReference>
<dbReference type="InterPro" id="IPR019835">
    <property type="entry name" value="SWIB_domain"/>
</dbReference>